<evidence type="ECO:0000313" key="2">
    <source>
        <dbReference type="Proteomes" id="UP000693899"/>
    </source>
</evidence>
<sequence>MRIDTKFSNRDMVVPIALVDKTVMKTCDTCKGTAKLHVVELEDYTTKCPKCSYGKVFDKLERSWEVQTFNISEVGRVTAEYHAKPNTSHVNRITYMLEATGIGSGRVWKEEDLFEDTEQAHDECDKRNAELAIKE</sequence>
<name>A0A8E4UXY7_9CAUD</name>
<evidence type="ECO:0000313" key="1">
    <source>
        <dbReference type="EMBL" id="QQO97281.1"/>
    </source>
</evidence>
<reference evidence="1" key="1">
    <citation type="submission" date="2020-07" db="EMBL/GenBank/DDBJ databases">
        <title>Highly diverse flavobacterial phages as mortality factor during North Sea spring blooms.</title>
        <authorList>
            <person name="Bartlau N."/>
            <person name="Wichels A."/>
            <person name="Krohne G."/>
            <person name="Adriaenssens E.M."/>
            <person name="Heins A."/>
            <person name="Fuchs B.M."/>
            <person name="Amann R."/>
            <person name="Moraru C."/>
        </authorList>
    </citation>
    <scope>NUCLEOTIDE SEQUENCE</scope>
</reference>
<gene>
    <name evidence="1" type="ORF">Colly1_177</name>
</gene>
<proteinExistence type="predicted"/>
<accession>A0A8E4UXY7</accession>
<dbReference type="Proteomes" id="UP000693899">
    <property type="component" value="Segment"/>
</dbReference>
<dbReference type="EMBL" id="MT732450">
    <property type="protein sequence ID" value="QQO97281.1"/>
    <property type="molecule type" value="Genomic_DNA"/>
</dbReference>
<keyword evidence="2" id="KW-1185">Reference proteome</keyword>
<organism evidence="1 2">
    <name type="scientific">Maribacter phage Colly_1</name>
    <dbReference type="NCBI Taxonomy" id="2745691"/>
    <lineage>
        <taxon>Viruses</taxon>
        <taxon>Duplodnaviria</taxon>
        <taxon>Heunggongvirae</taxon>
        <taxon>Uroviricota</taxon>
        <taxon>Caudoviricetes</taxon>
        <taxon>Molycolviridae</taxon>
        <taxon>Mollyvirus</taxon>
        <taxon>Mollyvirus colly</taxon>
    </lineage>
</organism>
<protein>
    <submittedName>
        <fullName evidence="1">Uncharacterized protein</fullName>
    </submittedName>
</protein>